<protein>
    <submittedName>
        <fullName evidence="2">Exodeoxyribonuclease VIII</fullName>
    </submittedName>
</protein>
<evidence type="ECO:0000313" key="2">
    <source>
        <dbReference type="EMBL" id="RUR49014.1"/>
    </source>
</evidence>
<organism evidence="2 3">
    <name type="scientific">Vreelandella populi</name>
    <dbReference type="NCBI Taxonomy" id="2498858"/>
    <lineage>
        <taxon>Bacteria</taxon>
        <taxon>Pseudomonadati</taxon>
        <taxon>Pseudomonadota</taxon>
        <taxon>Gammaproteobacteria</taxon>
        <taxon>Oceanospirillales</taxon>
        <taxon>Halomonadaceae</taxon>
        <taxon>Vreelandella</taxon>
    </lineage>
</organism>
<accession>A0A433LGM9</accession>
<evidence type="ECO:0000259" key="1">
    <source>
        <dbReference type="Pfam" id="PF12684"/>
    </source>
</evidence>
<gene>
    <name evidence="2" type="ORF">ELY37_03015</name>
</gene>
<dbReference type="Pfam" id="PF12684">
    <property type="entry name" value="DUF3799"/>
    <property type="match status" value="1"/>
</dbReference>
<dbReference type="InterPro" id="IPR011604">
    <property type="entry name" value="PDDEXK-like_dom_sf"/>
</dbReference>
<dbReference type="InterPro" id="IPR024432">
    <property type="entry name" value="Put_RecE_PDDEXK-like_dom"/>
</dbReference>
<dbReference type="Gene3D" id="3.90.320.10">
    <property type="match status" value="1"/>
</dbReference>
<sequence>MGPGYYQGIPNEDYHKGSGVSKSQLDLINKSPSLFQWSLNAPEDDEKKTALNVGDACHAMILEPHRFDAEYAIGPDAPKNTKAGKDAWAKFEETLGSRQLLTFAEGRKVKLIRESVMAHPQARWLVESQGDVEASIYWTDSITGELCRCRPDKALPAMGWLMDLKTTADMGKFARSVYDYRYHVQDPFYSDGYQAHFGEPPRAFLFLVVSTSIECARYPVRLFTLDREAKDKGRFAYQRDLQLYHECRQSGDWPGIETLRLPHWAE</sequence>
<feature type="domain" description="Putative exodeoxyribonuclease 8 PDDEXK-like" evidence="1">
    <location>
        <begin position="21"/>
        <end position="255"/>
    </location>
</feature>
<dbReference type="Proteomes" id="UP000286912">
    <property type="component" value="Unassembled WGS sequence"/>
</dbReference>
<reference evidence="2 3" key="1">
    <citation type="submission" date="2018-12" db="EMBL/GenBank/DDBJ databases">
        <title>three novel Halomonas strain isolated from plants.</title>
        <authorList>
            <person name="Sun C."/>
        </authorList>
    </citation>
    <scope>NUCLEOTIDE SEQUENCE [LARGE SCALE GENOMIC DNA]</scope>
    <source>
        <strain evidence="2 3">RC</strain>
    </source>
</reference>
<keyword evidence="3" id="KW-1185">Reference proteome</keyword>
<comment type="caution">
    <text evidence="2">The sequence shown here is derived from an EMBL/GenBank/DDBJ whole genome shotgun (WGS) entry which is preliminary data.</text>
</comment>
<dbReference type="OrthoDB" id="256590at2"/>
<dbReference type="EMBL" id="RZHD01000003">
    <property type="protein sequence ID" value="RUR49014.1"/>
    <property type="molecule type" value="Genomic_DNA"/>
</dbReference>
<dbReference type="AlphaFoldDB" id="A0A433LGM9"/>
<name>A0A433LGM9_9GAMM</name>
<evidence type="ECO:0000313" key="3">
    <source>
        <dbReference type="Proteomes" id="UP000286912"/>
    </source>
</evidence>
<proteinExistence type="predicted"/>